<reference evidence="1 2" key="1">
    <citation type="journal article" date="2024" name="G3 (Bethesda)">
        <title>Genome assembly of Hibiscus sabdariffa L. provides insights into metabolisms of medicinal natural products.</title>
        <authorList>
            <person name="Kim T."/>
        </authorList>
    </citation>
    <scope>NUCLEOTIDE SEQUENCE [LARGE SCALE GENOMIC DNA]</scope>
    <source>
        <strain evidence="1">TK-2024</strain>
        <tissue evidence="1">Old leaves</tissue>
    </source>
</reference>
<protein>
    <submittedName>
        <fullName evidence="1">Uncharacterized protein</fullName>
    </submittedName>
</protein>
<dbReference type="EMBL" id="JBBPBM010000587">
    <property type="protein sequence ID" value="KAK8493890.1"/>
    <property type="molecule type" value="Genomic_DNA"/>
</dbReference>
<dbReference type="Proteomes" id="UP001472677">
    <property type="component" value="Unassembled WGS sequence"/>
</dbReference>
<name>A0ABR2AK79_9ROSI</name>
<accession>A0ABR2AK79</accession>
<sequence length="126" mass="14178">MTSPTTQHRLQKSGTTMENAKAPRRRVENLAIEECKTMVPATSNYEVEQKMSEQMTNKVETSFASGELYNSRQNQTILDASLNGFCPTLINSCNENIEALFKPKATLSISITQEVYQEIQNLNSIK</sequence>
<proteinExistence type="predicted"/>
<evidence type="ECO:0000313" key="1">
    <source>
        <dbReference type="EMBL" id="KAK8493890.1"/>
    </source>
</evidence>
<evidence type="ECO:0000313" key="2">
    <source>
        <dbReference type="Proteomes" id="UP001472677"/>
    </source>
</evidence>
<keyword evidence="2" id="KW-1185">Reference proteome</keyword>
<gene>
    <name evidence="1" type="ORF">V6N12_063956</name>
</gene>
<organism evidence="1 2">
    <name type="scientific">Hibiscus sabdariffa</name>
    <name type="common">roselle</name>
    <dbReference type="NCBI Taxonomy" id="183260"/>
    <lineage>
        <taxon>Eukaryota</taxon>
        <taxon>Viridiplantae</taxon>
        <taxon>Streptophyta</taxon>
        <taxon>Embryophyta</taxon>
        <taxon>Tracheophyta</taxon>
        <taxon>Spermatophyta</taxon>
        <taxon>Magnoliopsida</taxon>
        <taxon>eudicotyledons</taxon>
        <taxon>Gunneridae</taxon>
        <taxon>Pentapetalae</taxon>
        <taxon>rosids</taxon>
        <taxon>malvids</taxon>
        <taxon>Malvales</taxon>
        <taxon>Malvaceae</taxon>
        <taxon>Malvoideae</taxon>
        <taxon>Hibiscus</taxon>
    </lineage>
</organism>
<comment type="caution">
    <text evidence="1">The sequence shown here is derived from an EMBL/GenBank/DDBJ whole genome shotgun (WGS) entry which is preliminary data.</text>
</comment>